<dbReference type="GeneID" id="25901003"/>
<proteinExistence type="inferred from homology"/>
<feature type="region of interest" description="Disordered" evidence="3">
    <location>
        <begin position="1"/>
        <end position="23"/>
    </location>
</feature>
<dbReference type="Pfam" id="PF01883">
    <property type="entry name" value="FeS_assembly_P"/>
    <property type="match status" value="1"/>
</dbReference>
<sequence>MSTKPLDNEAPTMHQKTGERALSHADYDDEVEDVIDEREIFDIIRMITDPEHPNSLEELGVTNLEHIEIDLASKCVAVEFTPTIPHCSMASLIALSIRTRLIRSLPIGYKIDVRVRAGTHASERSVNKQVNDKERVAAALENSHLMDVVNQCLTTI</sequence>
<dbReference type="GO" id="GO:0007059">
    <property type="term" value="P:chromosome segregation"/>
    <property type="evidence" value="ECO:0007669"/>
    <property type="project" value="UniProtKB-KW"/>
</dbReference>
<dbReference type="GO" id="GO:0097361">
    <property type="term" value="C:cytosolic [4Fe-4S] assembly targeting complex"/>
    <property type="evidence" value="ECO:0007669"/>
    <property type="project" value="TreeGrafter"/>
</dbReference>
<dbReference type="GO" id="GO:0051604">
    <property type="term" value="P:protein maturation"/>
    <property type="evidence" value="ECO:0007669"/>
    <property type="project" value="InterPro"/>
</dbReference>
<comment type="similarity">
    <text evidence="1">Belongs to the MIP18 family.</text>
</comment>
<name>A0A0L0GEV4_9EUKA</name>
<keyword evidence="6" id="KW-1185">Reference proteome</keyword>
<protein>
    <recommendedName>
        <fullName evidence="4">MIP18 family-like domain-containing protein</fullName>
    </recommendedName>
</protein>
<evidence type="ECO:0000259" key="4">
    <source>
        <dbReference type="Pfam" id="PF01883"/>
    </source>
</evidence>
<dbReference type="Proteomes" id="UP000054560">
    <property type="component" value="Unassembled WGS sequence"/>
</dbReference>
<organism evidence="5 6">
    <name type="scientific">Sphaeroforma arctica JP610</name>
    <dbReference type="NCBI Taxonomy" id="667725"/>
    <lineage>
        <taxon>Eukaryota</taxon>
        <taxon>Ichthyosporea</taxon>
        <taxon>Ichthyophonida</taxon>
        <taxon>Sphaeroforma</taxon>
    </lineage>
</organism>
<dbReference type="Gene3D" id="6.10.250.1280">
    <property type="match status" value="1"/>
</dbReference>
<dbReference type="AlphaFoldDB" id="A0A0L0GEV4"/>
<gene>
    <name evidence="5" type="ORF">SARC_00499</name>
</gene>
<dbReference type="eggNOG" id="KOG3381">
    <property type="taxonomic scope" value="Eukaryota"/>
</dbReference>
<dbReference type="InterPro" id="IPR002744">
    <property type="entry name" value="MIP18-like"/>
</dbReference>
<evidence type="ECO:0000313" key="5">
    <source>
        <dbReference type="EMBL" id="KNC87409.1"/>
    </source>
</evidence>
<feature type="domain" description="MIP18 family-like" evidence="4">
    <location>
        <begin position="38"/>
        <end position="107"/>
    </location>
</feature>
<dbReference type="PANTHER" id="PTHR12377">
    <property type="entry name" value="CYTOSOLIC IRON-SULFUR ASSEMBLY COMPONENT 2B-RELATED"/>
    <property type="match status" value="1"/>
</dbReference>
<dbReference type="PANTHER" id="PTHR12377:SF0">
    <property type="entry name" value="CYTOSOLIC IRON-SULFUR ASSEMBLY COMPONENT 2B"/>
    <property type="match status" value="1"/>
</dbReference>
<keyword evidence="2" id="KW-0159">Chromosome partition</keyword>
<reference evidence="5 6" key="1">
    <citation type="submission" date="2011-02" db="EMBL/GenBank/DDBJ databases">
        <title>The Genome Sequence of Sphaeroforma arctica JP610.</title>
        <authorList>
            <consortium name="The Broad Institute Genome Sequencing Platform"/>
            <person name="Russ C."/>
            <person name="Cuomo C."/>
            <person name="Young S.K."/>
            <person name="Zeng Q."/>
            <person name="Gargeya S."/>
            <person name="Alvarado L."/>
            <person name="Berlin A."/>
            <person name="Chapman S.B."/>
            <person name="Chen Z."/>
            <person name="Freedman E."/>
            <person name="Gellesch M."/>
            <person name="Goldberg J."/>
            <person name="Griggs A."/>
            <person name="Gujja S."/>
            <person name="Heilman E."/>
            <person name="Heiman D."/>
            <person name="Howarth C."/>
            <person name="Mehta T."/>
            <person name="Neiman D."/>
            <person name="Pearson M."/>
            <person name="Roberts A."/>
            <person name="Saif S."/>
            <person name="Shea T."/>
            <person name="Shenoy N."/>
            <person name="Sisk P."/>
            <person name="Stolte C."/>
            <person name="Sykes S."/>
            <person name="White J."/>
            <person name="Yandava C."/>
            <person name="Burger G."/>
            <person name="Gray M.W."/>
            <person name="Holland P.W.H."/>
            <person name="King N."/>
            <person name="Lang F.B.F."/>
            <person name="Roger A.J."/>
            <person name="Ruiz-Trillo I."/>
            <person name="Haas B."/>
            <person name="Nusbaum C."/>
            <person name="Birren B."/>
        </authorList>
    </citation>
    <scope>NUCLEOTIDE SEQUENCE [LARGE SCALE GENOMIC DNA]</scope>
    <source>
        <strain evidence="5 6">JP610</strain>
    </source>
</reference>
<accession>A0A0L0GEV4</accession>
<dbReference type="RefSeq" id="XP_014161311.1">
    <property type="nucleotide sequence ID" value="XM_014305836.1"/>
</dbReference>
<dbReference type="InterPro" id="IPR034904">
    <property type="entry name" value="FSCA_dom_sf"/>
</dbReference>
<evidence type="ECO:0000256" key="2">
    <source>
        <dbReference type="ARBA" id="ARBA00022829"/>
    </source>
</evidence>
<evidence type="ECO:0000256" key="3">
    <source>
        <dbReference type="SAM" id="MobiDB-lite"/>
    </source>
</evidence>
<dbReference type="OrthoDB" id="2746at2759"/>
<dbReference type="SUPFAM" id="SSF117916">
    <property type="entry name" value="Fe-S cluster assembly (FSCA) domain-like"/>
    <property type="match status" value="1"/>
</dbReference>
<evidence type="ECO:0000313" key="6">
    <source>
        <dbReference type="Proteomes" id="UP000054560"/>
    </source>
</evidence>
<dbReference type="InterPro" id="IPR039796">
    <property type="entry name" value="MIP18"/>
</dbReference>
<evidence type="ECO:0000256" key="1">
    <source>
        <dbReference type="ARBA" id="ARBA00010381"/>
    </source>
</evidence>
<dbReference type="Gene3D" id="3.30.300.130">
    <property type="entry name" value="Fe-S cluster assembly (FSCA)"/>
    <property type="match status" value="1"/>
</dbReference>
<dbReference type="STRING" id="667725.A0A0L0GEV4"/>
<dbReference type="FunFam" id="3.30.300.130:FF:000005">
    <property type="entry name" value="Mitotic spindle-associated mmxd complex subunit"/>
    <property type="match status" value="1"/>
</dbReference>
<dbReference type="EMBL" id="KQ241611">
    <property type="protein sequence ID" value="KNC87409.1"/>
    <property type="molecule type" value="Genomic_DNA"/>
</dbReference>